<evidence type="ECO:0000313" key="3">
    <source>
        <dbReference type="Proteomes" id="UP000814243"/>
    </source>
</evidence>
<proteinExistence type="predicted"/>
<feature type="compositionally biased region" description="Basic and acidic residues" evidence="1">
    <location>
        <begin position="345"/>
        <end position="354"/>
    </location>
</feature>
<evidence type="ECO:0000256" key="1">
    <source>
        <dbReference type="SAM" id="MobiDB-lite"/>
    </source>
</evidence>
<accession>A0A922MQ26</accession>
<dbReference type="Proteomes" id="UP000814243">
    <property type="component" value="Unassembled WGS sequence"/>
</dbReference>
<dbReference type="AlphaFoldDB" id="A0A922MQ26"/>
<evidence type="ECO:0000313" key="2">
    <source>
        <dbReference type="EMBL" id="KAH9640464.1"/>
    </source>
</evidence>
<feature type="compositionally biased region" description="Polar residues" evidence="1">
    <location>
        <begin position="327"/>
        <end position="338"/>
    </location>
</feature>
<feature type="compositionally biased region" description="Basic and acidic residues" evidence="1">
    <location>
        <begin position="302"/>
        <end position="315"/>
    </location>
</feature>
<organism evidence="2 3">
    <name type="scientific">Spodoptera exigua</name>
    <name type="common">Beet armyworm</name>
    <name type="synonym">Noctua fulgens</name>
    <dbReference type="NCBI Taxonomy" id="7107"/>
    <lineage>
        <taxon>Eukaryota</taxon>
        <taxon>Metazoa</taxon>
        <taxon>Ecdysozoa</taxon>
        <taxon>Arthropoda</taxon>
        <taxon>Hexapoda</taxon>
        <taxon>Insecta</taxon>
        <taxon>Pterygota</taxon>
        <taxon>Neoptera</taxon>
        <taxon>Endopterygota</taxon>
        <taxon>Lepidoptera</taxon>
        <taxon>Glossata</taxon>
        <taxon>Ditrysia</taxon>
        <taxon>Noctuoidea</taxon>
        <taxon>Noctuidae</taxon>
        <taxon>Amphipyrinae</taxon>
        <taxon>Spodoptera</taxon>
    </lineage>
</organism>
<feature type="region of interest" description="Disordered" evidence="1">
    <location>
        <begin position="287"/>
        <end position="354"/>
    </location>
</feature>
<name>A0A922MQ26_SPOEX</name>
<protein>
    <submittedName>
        <fullName evidence="2">Uncharacterized protein</fullName>
    </submittedName>
</protein>
<sequence length="488" mass="54861">MEFRIWHYYMIFNFVFIKYLEAKTISLNELIAADLQEKESFETTFPPKPAVINRKRYSLIKSPKPFARIKQILDSGLSIVNKPFEGSILSPLKYKKAYLIKSPLKPKKFKLLQKSRYKRKNQSTKREVNGNEKLKQKYIPLLKSLSMLFDNLLNSDASESYEVKTKKFKRHRFYSEESFENISTAEQSKPGLSKTNSKKETITVTPAATTEVSITAETPTTTTAASTTTDNITTRDFSTIRRNKDVPVLLARDTCSGRRNDNGICEGSSATLHGNVKGNITRHHRNNEHVSRCAENDSCAEDGEKNTERDTRDGARSSGLAGPFGTRRNTGLIQRGSGTNSENENDTKTETTDDGLRENQFEIGRNETKGGRILQESLRRLRGFTPENIKQTTEPVQSKEVHEESINVTHDIASHKGVADGGGSIAAEDQKIRKGNEGMTLIDSLNLAIKSSTPKKKAPVVMIYDGYSIARHKNGENKFSEKSIRLHS</sequence>
<dbReference type="EMBL" id="JACEFF010000281">
    <property type="protein sequence ID" value="KAH9640464.1"/>
    <property type="molecule type" value="Genomic_DNA"/>
</dbReference>
<comment type="caution">
    <text evidence="2">The sequence shown here is derived from an EMBL/GenBank/DDBJ whole genome shotgun (WGS) entry which is preliminary data.</text>
</comment>
<gene>
    <name evidence="2" type="ORF">HF086_018130</name>
</gene>
<reference evidence="2" key="1">
    <citation type="journal article" date="2021" name="G3 (Bethesda)">
        <title>Genome and transcriptome analysis of the beet armyworm Spodoptera exigua reveals targets for pest control. .</title>
        <authorList>
            <person name="Simon S."/>
            <person name="Breeschoten T."/>
            <person name="Jansen H.J."/>
            <person name="Dirks R.P."/>
            <person name="Schranz M.E."/>
            <person name="Ros V.I.D."/>
        </authorList>
    </citation>
    <scope>NUCLEOTIDE SEQUENCE</scope>
    <source>
        <strain evidence="2">TB_SE_WUR_2020</strain>
    </source>
</reference>